<accession>A0AAU7E199</accession>
<gene>
    <name evidence="2" type="ORF">V5R04_06820</name>
</gene>
<evidence type="ECO:0000259" key="1">
    <source>
        <dbReference type="Pfam" id="PF13338"/>
    </source>
</evidence>
<evidence type="ECO:0000313" key="2">
    <source>
        <dbReference type="EMBL" id="XBH22921.1"/>
    </source>
</evidence>
<name>A0AAU7E199_9MICO</name>
<protein>
    <submittedName>
        <fullName evidence="2">Type IV toxin-antitoxin system AbiEi family antitoxin domain-containing protein</fullName>
    </submittedName>
</protein>
<dbReference type="InterPro" id="IPR025159">
    <property type="entry name" value="AbiEi_N"/>
</dbReference>
<organism evidence="2">
    <name type="scientific">Jonesiaceae bacterium BS-20</name>
    <dbReference type="NCBI Taxonomy" id="3120821"/>
    <lineage>
        <taxon>Bacteria</taxon>
        <taxon>Bacillati</taxon>
        <taxon>Actinomycetota</taxon>
        <taxon>Actinomycetes</taxon>
        <taxon>Micrococcales</taxon>
        <taxon>Jonesiaceae</taxon>
    </lineage>
</organism>
<proteinExistence type="predicted"/>
<reference evidence="2" key="1">
    <citation type="submission" date="2024-02" db="EMBL/GenBank/DDBJ databases">
        <title>Tomenella chthoni gen. nov. sp. nov., a member of the family Jonesiaceae isolated from bat guano.</title>
        <authorList>
            <person name="Miller S.L."/>
            <person name="King J."/>
            <person name="Sankaranarayanan K."/>
            <person name="Lawson P.A."/>
        </authorList>
    </citation>
    <scope>NUCLEOTIDE SEQUENCE</scope>
    <source>
        <strain evidence="2">BS-20</strain>
    </source>
</reference>
<sequence length="205" mass="21946">MKQVEALEILEMVGADTYGLVTTSMAAESGVPRSWVSRLARNGHLERLRQGVYALPSATLDKYTDVRGAWLSLTEASHALPGDKIVASGPTAAFLHGVGNLIPTVHEFTTTSGRLTRQHDIVLTQSSLRDGDVQELHGVAVTTPARTVRDLVRAGIDGDHLGDVVRDFLGQGVGRRVMSAGLENGAPLFDAANGRELLQRFAPRG</sequence>
<dbReference type="Pfam" id="PF13338">
    <property type="entry name" value="AbiEi_4"/>
    <property type="match status" value="1"/>
</dbReference>
<dbReference type="EMBL" id="CP146203">
    <property type="protein sequence ID" value="XBH22921.1"/>
    <property type="molecule type" value="Genomic_DNA"/>
</dbReference>
<feature type="domain" description="AbiEi antitoxin N-terminal" evidence="1">
    <location>
        <begin position="15"/>
        <end position="56"/>
    </location>
</feature>
<dbReference type="AlphaFoldDB" id="A0AAU7E199"/>